<dbReference type="InterPro" id="IPR001185">
    <property type="entry name" value="MS_channel"/>
</dbReference>
<dbReference type="EMBL" id="CAJNOQ010018234">
    <property type="protein sequence ID" value="CAF1422747.1"/>
    <property type="molecule type" value="Genomic_DNA"/>
</dbReference>
<evidence type="ECO:0000313" key="12">
    <source>
        <dbReference type="EMBL" id="CAF4231611.1"/>
    </source>
</evidence>
<dbReference type="SUPFAM" id="SSF81330">
    <property type="entry name" value="Gated mechanosensitive channel"/>
    <property type="match status" value="1"/>
</dbReference>
<dbReference type="NCBIfam" id="TIGR00220">
    <property type="entry name" value="mscL"/>
    <property type="match status" value="1"/>
</dbReference>
<evidence type="ECO:0000256" key="7">
    <source>
        <dbReference type="ARBA" id="ARBA00023136"/>
    </source>
</evidence>
<dbReference type="EMBL" id="CAJOBC010083660">
    <property type="protein sequence ID" value="CAF4305026.1"/>
    <property type="molecule type" value="Genomic_DNA"/>
</dbReference>
<evidence type="ECO:0000256" key="3">
    <source>
        <dbReference type="ARBA" id="ARBA00022475"/>
    </source>
</evidence>
<dbReference type="Proteomes" id="UP000677228">
    <property type="component" value="Unassembled WGS sequence"/>
</dbReference>
<evidence type="ECO:0000313" key="14">
    <source>
        <dbReference type="Proteomes" id="UP000663829"/>
    </source>
</evidence>
<evidence type="ECO:0000256" key="6">
    <source>
        <dbReference type="ARBA" id="ARBA00023065"/>
    </source>
</evidence>
<dbReference type="GO" id="GO:0016020">
    <property type="term" value="C:membrane"/>
    <property type="evidence" value="ECO:0007669"/>
    <property type="project" value="UniProtKB-SubCell"/>
</dbReference>
<gene>
    <name evidence="10" type="ORF">GPM918_LOCUS33764</name>
    <name evidence="11" type="ORF">OVA965_LOCUS34163</name>
    <name evidence="13" type="ORF">SRO942_LOCUS34451</name>
    <name evidence="12" type="ORF">TMI583_LOCUS35077</name>
</gene>
<evidence type="ECO:0000256" key="5">
    <source>
        <dbReference type="ARBA" id="ARBA00022989"/>
    </source>
</evidence>
<keyword evidence="8" id="KW-0407">Ion channel</keyword>
<comment type="subcellular location">
    <subcellularLocation>
        <location evidence="1">Membrane</location>
        <topology evidence="1">Multi-pass membrane protein</topology>
    </subcellularLocation>
</comment>
<dbReference type="InterPro" id="IPR036019">
    <property type="entry name" value="MscL_channel"/>
</dbReference>
<evidence type="ECO:0000256" key="2">
    <source>
        <dbReference type="ARBA" id="ARBA00022448"/>
    </source>
</evidence>
<organism evidence="10 14">
    <name type="scientific">Didymodactylos carnosus</name>
    <dbReference type="NCBI Taxonomy" id="1234261"/>
    <lineage>
        <taxon>Eukaryota</taxon>
        <taxon>Metazoa</taxon>
        <taxon>Spiralia</taxon>
        <taxon>Gnathifera</taxon>
        <taxon>Rotifera</taxon>
        <taxon>Eurotatoria</taxon>
        <taxon>Bdelloidea</taxon>
        <taxon>Philodinida</taxon>
        <taxon>Philodinidae</taxon>
        <taxon>Didymodactylos</taxon>
    </lineage>
</organism>
<dbReference type="EMBL" id="CAJOBA010050178">
    <property type="protein sequence ID" value="CAF4231611.1"/>
    <property type="molecule type" value="Genomic_DNA"/>
</dbReference>
<evidence type="ECO:0000313" key="10">
    <source>
        <dbReference type="EMBL" id="CAF1422747.1"/>
    </source>
</evidence>
<dbReference type="Proteomes" id="UP000663829">
    <property type="component" value="Unassembled WGS sequence"/>
</dbReference>
<dbReference type="PANTHER" id="PTHR30266">
    <property type="entry name" value="MECHANOSENSITIVE CHANNEL MSCL"/>
    <property type="match status" value="1"/>
</dbReference>
<keyword evidence="7 9" id="KW-0472">Membrane</keyword>
<dbReference type="Proteomes" id="UP000681722">
    <property type="component" value="Unassembled WGS sequence"/>
</dbReference>
<keyword evidence="6" id="KW-0406">Ion transport</keyword>
<proteinExistence type="predicted"/>
<evidence type="ECO:0000313" key="13">
    <source>
        <dbReference type="EMBL" id="CAF4305026.1"/>
    </source>
</evidence>
<keyword evidence="2" id="KW-0813">Transport</keyword>
<keyword evidence="14" id="KW-1185">Reference proteome</keyword>
<evidence type="ECO:0000256" key="9">
    <source>
        <dbReference type="SAM" id="Phobius"/>
    </source>
</evidence>
<evidence type="ECO:0000313" key="11">
    <source>
        <dbReference type="EMBL" id="CAF1433964.1"/>
    </source>
</evidence>
<feature type="transmembrane region" description="Helical" evidence="9">
    <location>
        <begin position="82"/>
        <end position="103"/>
    </location>
</feature>
<dbReference type="PANTHER" id="PTHR30266:SF2">
    <property type="entry name" value="LARGE-CONDUCTANCE MECHANOSENSITIVE CHANNEL"/>
    <property type="match status" value="1"/>
</dbReference>
<name>A0A815MKE6_9BILA</name>
<reference evidence="10" key="1">
    <citation type="submission" date="2021-02" db="EMBL/GenBank/DDBJ databases">
        <authorList>
            <person name="Nowell W R."/>
        </authorList>
    </citation>
    <scope>NUCLEOTIDE SEQUENCE</scope>
</reference>
<keyword evidence="5 9" id="KW-1133">Transmembrane helix</keyword>
<dbReference type="Proteomes" id="UP000682733">
    <property type="component" value="Unassembled WGS sequence"/>
</dbReference>
<dbReference type="EMBL" id="CAJNOK010028385">
    <property type="protein sequence ID" value="CAF1433964.1"/>
    <property type="molecule type" value="Genomic_DNA"/>
</dbReference>
<evidence type="ECO:0000256" key="1">
    <source>
        <dbReference type="ARBA" id="ARBA00004141"/>
    </source>
</evidence>
<dbReference type="Pfam" id="PF01741">
    <property type="entry name" value="MscL"/>
    <property type="match status" value="1"/>
</dbReference>
<protein>
    <recommendedName>
        <fullName evidence="15">Large-conductance mechanosensitive channel</fullName>
    </recommendedName>
</protein>
<evidence type="ECO:0000256" key="4">
    <source>
        <dbReference type="ARBA" id="ARBA00022692"/>
    </source>
</evidence>
<dbReference type="Gene3D" id="1.10.1200.120">
    <property type="entry name" value="Large-conductance mechanosensitive channel, MscL, domain 1"/>
    <property type="match status" value="1"/>
</dbReference>
<accession>A0A815MKE6</accession>
<dbReference type="OrthoDB" id="10069343at2759"/>
<dbReference type="AlphaFoldDB" id="A0A815MKE6"/>
<keyword evidence="4 9" id="KW-0812">Transmembrane</keyword>
<evidence type="ECO:0000256" key="8">
    <source>
        <dbReference type="ARBA" id="ARBA00023303"/>
    </source>
</evidence>
<dbReference type="InterPro" id="IPR037673">
    <property type="entry name" value="MSC/AndL"/>
</dbReference>
<sequence length="166" mass="19142">MYENRSYDGVSSRGNVIDLAVGFIIGQAFTNVVQSLVTDIITPPFGLLFDNVDFSNLTVKMRLYHNNKPPVLLKYGHFIQQVLYFIIVGFALFLIITIVSKIVKRMKKIREKRHQNKNEMVVIDEDVDKNAKEELVENEQLIVLKEIRDLLLLLKKPSMPNVHSLE</sequence>
<keyword evidence="3" id="KW-1003">Cell membrane</keyword>
<comment type="caution">
    <text evidence="10">The sequence shown here is derived from an EMBL/GenBank/DDBJ whole genome shotgun (WGS) entry which is preliminary data.</text>
</comment>
<evidence type="ECO:0008006" key="15">
    <source>
        <dbReference type="Google" id="ProtNLM"/>
    </source>
</evidence>
<dbReference type="GO" id="GO:0008381">
    <property type="term" value="F:mechanosensitive monoatomic ion channel activity"/>
    <property type="evidence" value="ECO:0007669"/>
    <property type="project" value="InterPro"/>
</dbReference>